<organism evidence="2 3">
    <name type="scientific">Stigmatella aurantiaca (strain DW4/3-1)</name>
    <dbReference type="NCBI Taxonomy" id="378806"/>
    <lineage>
        <taxon>Bacteria</taxon>
        <taxon>Pseudomonadati</taxon>
        <taxon>Myxococcota</taxon>
        <taxon>Myxococcia</taxon>
        <taxon>Myxococcales</taxon>
        <taxon>Cystobacterineae</taxon>
        <taxon>Archangiaceae</taxon>
        <taxon>Stigmatella</taxon>
    </lineage>
</organism>
<gene>
    <name evidence="2" type="ordered locus">STAUR_4643</name>
</gene>
<keyword evidence="1" id="KW-0732">Signal</keyword>
<proteinExistence type="predicted"/>
<accession>E3FYW0</accession>
<feature type="signal peptide" evidence="1">
    <location>
        <begin position="1"/>
        <end position="25"/>
    </location>
</feature>
<dbReference type="KEGG" id="sur:STAUR_4643"/>
<protein>
    <recommendedName>
        <fullName evidence="4">Lipoprotein</fullName>
    </recommendedName>
</protein>
<dbReference type="RefSeq" id="WP_013376368.1">
    <property type="nucleotide sequence ID" value="NC_014623.1"/>
</dbReference>
<dbReference type="PROSITE" id="PS51257">
    <property type="entry name" value="PROKAR_LIPOPROTEIN"/>
    <property type="match status" value="1"/>
</dbReference>
<dbReference type="Proteomes" id="UP000001351">
    <property type="component" value="Chromosome"/>
</dbReference>
<evidence type="ECO:0000313" key="2">
    <source>
        <dbReference type="EMBL" id="ADO72423.1"/>
    </source>
</evidence>
<dbReference type="HOGENOM" id="CLU_2332289_0_0_7"/>
<dbReference type="AlphaFoldDB" id="E3FYW0"/>
<sequence length="98" mass="10151">MRFHAFALLLLAAGCGGSSPASSLAVEIALVDSDLTEVTGSALTCTIPPFTGSSGPTTSAPWALVQLKPSIYPKAICNDGTAASYMIHRNPNSTKWLI</sequence>
<dbReference type="EMBL" id="CP002271">
    <property type="protein sequence ID" value="ADO72423.1"/>
    <property type="molecule type" value="Genomic_DNA"/>
</dbReference>
<evidence type="ECO:0000256" key="1">
    <source>
        <dbReference type="SAM" id="SignalP"/>
    </source>
</evidence>
<name>E3FYW0_STIAD</name>
<evidence type="ECO:0008006" key="4">
    <source>
        <dbReference type="Google" id="ProtNLM"/>
    </source>
</evidence>
<reference evidence="2 3" key="1">
    <citation type="journal article" date="2011" name="Mol. Biol. Evol.">
        <title>Comparative genomic analysis of fruiting body formation in Myxococcales.</title>
        <authorList>
            <person name="Huntley S."/>
            <person name="Hamann N."/>
            <person name="Wegener-Feldbrugge S."/>
            <person name="Treuner-Lange A."/>
            <person name="Kube M."/>
            <person name="Reinhardt R."/>
            <person name="Klages S."/>
            <person name="Muller R."/>
            <person name="Ronning C.M."/>
            <person name="Nierman W.C."/>
            <person name="Sogaard-Andersen L."/>
        </authorList>
    </citation>
    <scope>NUCLEOTIDE SEQUENCE [LARGE SCALE GENOMIC DNA]</scope>
    <source>
        <strain evidence="2 3">DW4/3-1</strain>
    </source>
</reference>
<evidence type="ECO:0000313" key="3">
    <source>
        <dbReference type="Proteomes" id="UP000001351"/>
    </source>
</evidence>
<keyword evidence="3" id="KW-1185">Reference proteome</keyword>
<feature type="chain" id="PRO_5003169116" description="Lipoprotein" evidence="1">
    <location>
        <begin position="26"/>
        <end position="98"/>
    </location>
</feature>